<feature type="compositionally biased region" description="Basic and acidic residues" evidence="2">
    <location>
        <begin position="324"/>
        <end position="378"/>
    </location>
</feature>
<dbReference type="RefSeq" id="XP_030752825.1">
    <property type="nucleotide sequence ID" value="XM_030896965.1"/>
</dbReference>
<dbReference type="KEGG" id="soy:115879915"/>
<keyword evidence="5" id="KW-1185">Reference proteome</keyword>
<name>A0A6J2XPN3_SITOR</name>
<evidence type="ECO:0000313" key="5">
    <source>
        <dbReference type="Proteomes" id="UP000504635"/>
    </source>
</evidence>
<feature type="region of interest" description="Disordered" evidence="2">
    <location>
        <begin position="317"/>
        <end position="378"/>
    </location>
</feature>
<dbReference type="PANTHER" id="PTHR12289:SF41">
    <property type="entry name" value="FAILED AXON CONNECTIONS-RELATED"/>
    <property type="match status" value="1"/>
</dbReference>
<dbReference type="GeneID" id="115879915"/>
<dbReference type="Pfam" id="PF17171">
    <property type="entry name" value="GST_C_6"/>
    <property type="match status" value="1"/>
</dbReference>
<feature type="compositionally biased region" description="Basic and acidic residues" evidence="2">
    <location>
        <begin position="13"/>
        <end position="46"/>
    </location>
</feature>
<comment type="similarity">
    <text evidence="1">Belongs to the FAX family.</text>
</comment>
<dbReference type="InterPro" id="IPR040079">
    <property type="entry name" value="Glutathione_S-Trfase"/>
</dbReference>
<dbReference type="InterPro" id="IPR026928">
    <property type="entry name" value="FAX/IsoI-like"/>
</dbReference>
<dbReference type="CDD" id="cd03193">
    <property type="entry name" value="GST_C_Metaxin"/>
    <property type="match status" value="1"/>
</dbReference>
<evidence type="ECO:0000256" key="1">
    <source>
        <dbReference type="ARBA" id="ARBA00006475"/>
    </source>
</evidence>
<protein>
    <submittedName>
        <fullName evidence="6">Failed axon connections isoform X1</fullName>
    </submittedName>
</protein>
<dbReference type="OrthoDB" id="5809458at2759"/>
<feature type="domain" description="Thioredoxin-like fold" evidence="4">
    <location>
        <begin position="78"/>
        <end position="172"/>
    </location>
</feature>
<gene>
    <name evidence="6" type="primary">LOC115879915</name>
</gene>
<evidence type="ECO:0000313" key="6">
    <source>
        <dbReference type="RefSeq" id="XP_030752825.1"/>
    </source>
</evidence>
<dbReference type="InterPro" id="IPR033468">
    <property type="entry name" value="Metaxin_GST"/>
</dbReference>
<dbReference type="PANTHER" id="PTHR12289">
    <property type="entry name" value="METAXIN RELATED"/>
    <property type="match status" value="1"/>
</dbReference>
<dbReference type="CTD" id="39826"/>
<dbReference type="InterPro" id="IPR036282">
    <property type="entry name" value="Glutathione-S-Trfase_C_sf"/>
</dbReference>
<dbReference type="SUPFAM" id="SSF47616">
    <property type="entry name" value="GST C-terminal domain-like"/>
    <property type="match status" value="1"/>
</dbReference>
<proteinExistence type="inferred from homology"/>
<evidence type="ECO:0000259" key="4">
    <source>
        <dbReference type="Pfam" id="PF17172"/>
    </source>
</evidence>
<feature type="domain" description="Metaxin glutathione S-transferase" evidence="3">
    <location>
        <begin position="234"/>
        <end position="298"/>
    </location>
</feature>
<dbReference type="FunCoup" id="A0A6J2XPN3">
    <property type="interactions" value="736"/>
</dbReference>
<dbReference type="AlphaFoldDB" id="A0A6J2XPN3"/>
<evidence type="ECO:0000259" key="3">
    <source>
        <dbReference type="Pfam" id="PF17171"/>
    </source>
</evidence>
<dbReference type="InterPro" id="IPR012336">
    <property type="entry name" value="Thioredoxin-like_fold"/>
</dbReference>
<feature type="region of interest" description="Disordered" evidence="2">
    <location>
        <begin position="1"/>
        <end position="48"/>
    </location>
</feature>
<accession>A0A6J2XPN3</accession>
<dbReference type="Gene3D" id="1.20.1050.10">
    <property type="match status" value="1"/>
</dbReference>
<dbReference type="Gene3D" id="3.40.30.10">
    <property type="entry name" value="Glutaredoxin"/>
    <property type="match status" value="1"/>
</dbReference>
<sequence length="378" mass="43273">MAAEVENNVPATETKEIKEEKEVPKVEEAKKEEAGAGDASKEKEPAPPKVVVHKSNFEKDIVYLYQFSRTPLLPSMSPYCLKVESWLRLAGIKYENVDHKMKYRSKKGLLPFIELNGEEIADSALIIKELSQKFSNDLDAALTAEQRNLAHATISMIENHLAWVVMWWRSKYPDSVLKGYKVNLQHALGTRIPNGILNFFFKFAYGRKWFQGTKKAKAHGIGVHTPEEIVQFGQEDLKVLSDMLADKPFFFGDEPTNLDVVVFAHLAQIYFIDKEVEWALRDYMTESCPNLVGHVNRMKERCFADWDDICSTLDLNSHLPKPVPEAKDDKEVAKDEKESDKEKEPEDKDIEKEKEEAKEKDKAANKEPEENKEKEAAK</sequence>
<dbReference type="GO" id="GO:0005737">
    <property type="term" value="C:cytoplasm"/>
    <property type="evidence" value="ECO:0007669"/>
    <property type="project" value="TreeGrafter"/>
</dbReference>
<dbReference type="SFLD" id="SFLDS00019">
    <property type="entry name" value="Glutathione_Transferase_(cytos"/>
    <property type="match status" value="1"/>
</dbReference>
<dbReference type="SUPFAM" id="SSF52833">
    <property type="entry name" value="Thioredoxin-like"/>
    <property type="match status" value="1"/>
</dbReference>
<dbReference type="Pfam" id="PF17172">
    <property type="entry name" value="GST_N_4"/>
    <property type="match status" value="1"/>
</dbReference>
<dbReference type="Proteomes" id="UP000504635">
    <property type="component" value="Unplaced"/>
</dbReference>
<dbReference type="SFLD" id="SFLDG01200">
    <property type="entry name" value="SUF1.1"/>
    <property type="match status" value="1"/>
</dbReference>
<dbReference type="InterPro" id="IPR036249">
    <property type="entry name" value="Thioredoxin-like_sf"/>
</dbReference>
<dbReference type="InterPro" id="IPR050931">
    <property type="entry name" value="Mito_Protein_Transport_Metaxin"/>
</dbReference>
<dbReference type="SFLD" id="SFLDG01180">
    <property type="entry name" value="SUF1"/>
    <property type="match status" value="1"/>
</dbReference>
<evidence type="ECO:0000256" key="2">
    <source>
        <dbReference type="SAM" id="MobiDB-lite"/>
    </source>
</evidence>
<dbReference type="InParanoid" id="A0A6J2XPN3"/>
<dbReference type="CDD" id="cd03080">
    <property type="entry name" value="GST_N_Metaxin_like"/>
    <property type="match status" value="1"/>
</dbReference>
<organism evidence="5 6">
    <name type="scientific">Sitophilus oryzae</name>
    <name type="common">Rice weevil</name>
    <name type="synonym">Curculio oryzae</name>
    <dbReference type="NCBI Taxonomy" id="7048"/>
    <lineage>
        <taxon>Eukaryota</taxon>
        <taxon>Metazoa</taxon>
        <taxon>Ecdysozoa</taxon>
        <taxon>Arthropoda</taxon>
        <taxon>Hexapoda</taxon>
        <taxon>Insecta</taxon>
        <taxon>Pterygota</taxon>
        <taxon>Neoptera</taxon>
        <taxon>Endopterygota</taxon>
        <taxon>Coleoptera</taxon>
        <taxon>Polyphaga</taxon>
        <taxon>Cucujiformia</taxon>
        <taxon>Curculionidae</taxon>
        <taxon>Dryophthorinae</taxon>
        <taxon>Sitophilus</taxon>
    </lineage>
</organism>
<reference evidence="6" key="1">
    <citation type="submission" date="2025-08" db="UniProtKB">
        <authorList>
            <consortium name="RefSeq"/>
        </authorList>
    </citation>
    <scope>IDENTIFICATION</scope>
    <source>
        <tissue evidence="6">Gonads</tissue>
    </source>
</reference>